<proteinExistence type="inferred from homology"/>
<protein>
    <submittedName>
        <fullName evidence="2">Ribonucleoside-diphosphate reductase small chain-like</fullName>
    </submittedName>
</protein>
<dbReference type="Pfam" id="PF00268">
    <property type="entry name" value="Ribonuc_red_sm"/>
    <property type="match status" value="1"/>
</dbReference>
<dbReference type="Gene3D" id="1.10.620.20">
    <property type="entry name" value="Ribonucleotide Reductase, subunit A"/>
    <property type="match status" value="1"/>
</dbReference>
<dbReference type="InterPro" id="IPR000358">
    <property type="entry name" value="RNR_small_fam"/>
</dbReference>
<keyword evidence="3" id="KW-1185">Reference proteome</keyword>
<dbReference type="SUPFAM" id="SSF47240">
    <property type="entry name" value="Ferritin-like"/>
    <property type="match status" value="1"/>
</dbReference>
<evidence type="ECO:0000313" key="3">
    <source>
        <dbReference type="Proteomes" id="UP000239649"/>
    </source>
</evidence>
<evidence type="ECO:0000313" key="2">
    <source>
        <dbReference type="EMBL" id="PSC74933.1"/>
    </source>
</evidence>
<dbReference type="PANTHER" id="PTHR23409">
    <property type="entry name" value="RIBONUCLEOSIDE-DIPHOSPHATE REDUCTASE SMALL CHAIN"/>
    <property type="match status" value="1"/>
</dbReference>
<dbReference type="CDD" id="cd01049">
    <property type="entry name" value="RNRR2"/>
    <property type="match status" value="1"/>
</dbReference>
<dbReference type="AlphaFoldDB" id="A0A2P6VLG0"/>
<dbReference type="GO" id="GO:0016491">
    <property type="term" value="F:oxidoreductase activity"/>
    <property type="evidence" value="ECO:0007669"/>
    <property type="project" value="InterPro"/>
</dbReference>
<gene>
    <name evidence="2" type="ORF">C2E20_1755</name>
</gene>
<comment type="similarity">
    <text evidence="1">Belongs to the ribonucleoside diphosphate reductase small chain family.</text>
</comment>
<dbReference type="Proteomes" id="UP000239649">
    <property type="component" value="Unassembled WGS sequence"/>
</dbReference>
<comment type="caution">
    <text evidence="2">The sequence shown here is derived from an EMBL/GenBank/DDBJ whole genome shotgun (WGS) entry which is preliminary data.</text>
</comment>
<evidence type="ECO:0000256" key="1">
    <source>
        <dbReference type="ARBA" id="ARBA00009303"/>
    </source>
</evidence>
<dbReference type="InterPro" id="IPR009078">
    <property type="entry name" value="Ferritin-like_SF"/>
</dbReference>
<organism evidence="2 3">
    <name type="scientific">Micractinium conductrix</name>
    <dbReference type="NCBI Taxonomy" id="554055"/>
    <lineage>
        <taxon>Eukaryota</taxon>
        <taxon>Viridiplantae</taxon>
        <taxon>Chlorophyta</taxon>
        <taxon>core chlorophytes</taxon>
        <taxon>Trebouxiophyceae</taxon>
        <taxon>Chlorellales</taxon>
        <taxon>Chlorellaceae</taxon>
        <taxon>Chlorella clade</taxon>
        <taxon>Micractinium</taxon>
    </lineage>
</organism>
<dbReference type="PANTHER" id="PTHR23409:SF18">
    <property type="entry name" value="RIBONUCLEOSIDE-DIPHOSPHATE REDUCTASE SUBUNIT M2"/>
    <property type="match status" value="1"/>
</dbReference>
<dbReference type="OrthoDB" id="10248373at2759"/>
<dbReference type="GO" id="GO:0009263">
    <property type="term" value="P:deoxyribonucleotide biosynthetic process"/>
    <property type="evidence" value="ECO:0007669"/>
    <property type="project" value="InterPro"/>
</dbReference>
<dbReference type="STRING" id="554055.A0A2P6VLG0"/>
<dbReference type="InterPro" id="IPR033909">
    <property type="entry name" value="RNR_small"/>
</dbReference>
<dbReference type="InterPro" id="IPR012348">
    <property type="entry name" value="RNR-like"/>
</dbReference>
<reference evidence="2 3" key="1">
    <citation type="journal article" date="2018" name="Plant J.">
        <title>Genome sequences of Chlorella sorokiniana UTEX 1602 and Micractinium conductrix SAG 241.80: implications to maltose excretion by a green alga.</title>
        <authorList>
            <person name="Arriola M.B."/>
            <person name="Velmurugan N."/>
            <person name="Zhang Y."/>
            <person name="Plunkett M.H."/>
            <person name="Hondzo H."/>
            <person name="Barney B.M."/>
        </authorList>
    </citation>
    <scope>NUCLEOTIDE SEQUENCE [LARGE SCALE GENOMIC DNA]</scope>
    <source>
        <strain evidence="2 3">SAG 241.80</strain>
    </source>
</reference>
<dbReference type="EMBL" id="LHPF02000003">
    <property type="protein sequence ID" value="PSC74933.1"/>
    <property type="molecule type" value="Genomic_DNA"/>
</dbReference>
<name>A0A2P6VLG0_9CHLO</name>
<sequence length="347" mass="38287">MSAAVAPPVVHAAHGAGPELLLDENEDRYCMFPIKVDRVWNEYKKAEVTFWTAEDVDLSKDAPDWQDKLEVGERSLLSSVLGYLAASDHLIQHNIAARFLTDVELPEARAFYSFQLFKQNVHLEMVSRIVAVLFAGKEEEVRTLFRAVKALPAMQRKIEWVNQWVASGASFPERLVAFAAVSSIFHSGCFAGLYWFKQRGLLPGCGHATDLISRDEGINVEAAGVMYSLLRSKLSDEQAQAVVKEAVEVERDFICRQLPLEAAGLEVGKMEQYLKYVADRLLSVLGHPAAYDVTKCPFPWLEDIAAKAASVKVNTAHNNTSGMSKAGAMKMSVGGQQAGGLSFDDDF</sequence>
<accession>A0A2P6VLG0</accession>